<feature type="transmembrane region" description="Helical" evidence="1">
    <location>
        <begin position="484"/>
        <end position="503"/>
    </location>
</feature>
<keyword evidence="1" id="KW-0472">Membrane</keyword>
<reference evidence="2" key="1">
    <citation type="journal article" date="2016" name="Front. Microbiol.">
        <title>Genome Sequence of the Piezophilic, Mesophilic Sulfate-Reducing Bacterium Desulfovibrio indicus J2T.</title>
        <authorList>
            <person name="Cao J."/>
            <person name="Maignien L."/>
            <person name="Shao Z."/>
            <person name="Alain K."/>
            <person name="Jebbar M."/>
        </authorList>
    </citation>
    <scope>NUCLEOTIDE SEQUENCE</scope>
    <source>
        <strain evidence="2">DSM 16372</strain>
    </source>
</reference>
<reference evidence="2" key="2">
    <citation type="submission" date="2021-08" db="EMBL/GenBank/DDBJ databases">
        <authorList>
            <person name="Tani A."/>
            <person name="Ola A."/>
            <person name="Ogura Y."/>
            <person name="Katsura K."/>
            <person name="Hayashi T."/>
        </authorList>
    </citation>
    <scope>NUCLEOTIDE SEQUENCE</scope>
    <source>
        <strain evidence="2">DSM 16372</strain>
    </source>
</reference>
<dbReference type="RefSeq" id="WP_238231688.1">
    <property type="nucleotide sequence ID" value="NZ_BPQO01000030.1"/>
</dbReference>
<evidence type="ECO:0000313" key="3">
    <source>
        <dbReference type="Proteomes" id="UP001055247"/>
    </source>
</evidence>
<feature type="transmembrane region" description="Helical" evidence="1">
    <location>
        <begin position="380"/>
        <end position="396"/>
    </location>
</feature>
<feature type="transmembrane region" description="Helical" evidence="1">
    <location>
        <begin position="98"/>
        <end position="116"/>
    </location>
</feature>
<feature type="transmembrane region" description="Helical" evidence="1">
    <location>
        <begin position="123"/>
        <end position="141"/>
    </location>
</feature>
<feature type="transmembrane region" description="Helical" evidence="1">
    <location>
        <begin position="355"/>
        <end position="374"/>
    </location>
</feature>
<feature type="transmembrane region" description="Helical" evidence="1">
    <location>
        <begin position="403"/>
        <end position="422"/>
    </location>
</feature>
<keyword evidence="3" id="KW-1185">Reference proteome</keyword>
<keyword evidence="1" id="KW-1133">Transmembrane helix</keyword>
<evidence type="ECO:0000256" key="1">
    <source>
        <dbReference type="SAM" id="Phobius"/>
    </source>
</evidence>
<comment type="caution">
    <text evidence="2">The sequence shown here is derived from an EMBL/GenBank/DDBJ whole genome shotgun (WGS) entry which is preliminary data.</text>
</comment>
<dbReference type="InterPro" id="IPR006726">
    <property type="entry name" value="PHBA_efflux_AaeB/fusaric-R"/>
</dbReference>
<keyword evidence="1" id="KW-0812">Transmembrane</keyword>
<dbReference type="GO" id="GO:0022857">
    <property type="term" value="F:transmembrane transporter activity"/>
    <property type="evidence" value="ECO:0007669"/>
    <property type="project" value="InterPro"/>
</dbReference>
<dbReference type="Proteomes" id="UP001055247">
    <property type="component" value="Unassembled WGS sequence"/>
</dbReference>
<sequence>MSATLARRVRWEAVLDRLTPPAGAWLYGLRIWSATIIALYAAFWLQLESASSAAVCVGILSQPRRGQALSKAFYRMAGTLTGFVVSILFAALFGQDRVLMLVAFTTWLGLCVFFATHFEGVQAYGAVLAGYTVAIITIVHIDQPLDVFEAAVARVAVITIGIVTVTFINDALGAPQVLKPLRDGLGAARAQVRGLVRRGLRGEAPPPDEAAAALRAVGGTRADIVGVAGETDDGHNRAAGARSAAAALIGQVGAGRAFARAAAREPAAARAVGRRVEAGLDGDPAAAPALEADLRAATAGGASPETVLLLRRAADLLRQEAWIADGVRALETGRAPLRDVDLPLHRAFPDALRQALRAVITVAVSAALFILSGWPETTPGLMQIAAFAGVMAINPAPAAYARGALLGIPAAIAAAGIVRFLVLDGGQGFPLLAIAIAPVVFTGCFLSLGKGTASLGSVLLVFFPVFLSPANPQSYDLQAFLDEAALFAISSIVAFLSTGFLNADDAKRRAWALGTLRGSLLDTLTAEPARAGRRGSLNGDRIARFSTLRTASEVAHRSWLRHAFALAALDTAAAGAQAGLNDLIHAPGFDGPIEAARAALEALDADALRGAAADLLGAARGRAADARTLETVAAVVADLMTAAHIAADEARVLRRLHLRHPDRRDAA</sequence>
<name>A0AAV4ZU49_9HYPH</name>
<protein>
    <submittedName>
        <fullName evidence="2">p-hydroxybenzoic acid efflux pump subunit AaeB</fullName>
    </submittedName>
</protein>
<dbReference type="AlphaFoldDB" id="A0AAV4ZU49"/>
<proteinExistence type="predicted"/>
<dbReference type="Pfam" id="PF04632">
    <property type="entry name" value="FUSC"/>
    <property type="match status" value="1"/>
</dbReference>
<feature type="transmembrane region" description="Helical" evidence="1">
    <location>
        <begin position="428"/>
        <end position="448"/>
    </location>
</feature>
<accession>A0AAV4ZU49</accession>
<feature type="transmembrane region" description="Helical" evidence="1">
    <location>
        <begin position="455"/>
        <end position="472"/>
    </location>
</feature>
<evidence type="ECO:0000313" key="2">
    <source>
        <dbReference type="EMBL" id="GJD91648.1"/>
    </source>
</evidence>
<feature type="transmembrane region" description="Helical" evidence="1">
    <location>
        <begin position="72"/>
        <end position="92"/>
    </location>
</feature>
<dbReference type="GO" id="GO:0005886">
    <property type="term" value="C:plasma membrane"/>
    <property type="evidence" value="ECO:0007669"/>
    <property type="project" value="InterPro"/>
</dbReference>
<dbReference type="EMBL" id="BPQO01000030">
    <property type="protein sequence ID" value="GJD91648.1"/>
    <property type="molecule type" value="Genomic_DNA"/>
</dbReference>
<feature type="transmembrane region" description="Helical" evidence="1">
    <location>
        <begin position="153"/>
        <end position="172"/>
    </location>
</feature>
<organism evidence="2 3">
    <name type="scientific">Methylobacterium hispanicum</name>
    <dbReference type="NCBI Taxonomy" id="270350"/>
    <lineage>
        <taxon>Bacteria</taxon>
        <taxon>Pseudomonadati</taxon>
        <taxon>Pseudomonadota</taxon>
        <taxon>Alphaproteobacteria</taxon>
        <taxon>Hyphomicrobiales</taxon>
        <taxon>Methylobacteriaceae</taxon>
        <taxon>Methylobacterium</taxon>
    </lineage>
</organism>
<gene>
    <name evidence="2" type="primary">aaeB_2</name>
    <name evidence="2" type="ORF">BHAOGJBA_5196</name>
</gene>